<dbReference type="AlphaFoldDB" id="A0A922MTJ6"/>
<evidence type="ECO:0000256" key="1">
    <source>
        <dbReference type="SAM" id="MobiDB-lite"/>
    </source>
</evidence>
<reference evidence="2" key="1">
    <citation type="journal article" date="2021" name="G3 (Bethesda)">
        <title>Genome and transcriptome analysis of the beet armyworm Spodoptera exigua reveals targets for pest control. .</title>
        <authorList>
            <person name="Simon S."/>
            <person name="Breeschoten T."/>
            <person name="Jansen H.J."/>
            <person name="Dirks R.P."/>
            <person name="Schranz M.E."/>
            <person name="Ros V.I.D."/>
        </authorList>
    </citation>
    <scope>NUCLEOTIDE SEQUENCE</scope>
    <source>
        <strain evidence="2">TB_SE_WUR_2020</strain>
    </source>
</reference>
<organism evidence="2 3">
    <name type="scientific">Spodoptera exigua</name>
    <name type="common">Beet armyworm</name>
    <name type="synonym">Noctua fulgens</name>
    <dbReference type="NCBI Taxonomy" id="7107"/>
    <lineage>
        <taxon>Eukaryota</taxon>
        <taxon>Metazoa</taxon>
        <taxon>Ecdysozoa</taxon>
        <taxon>Arthropoda</taxon>
        <taxon>Hexapoda</taxon>
        <taxon>Insecta</taxon>
        <taxon>Pterygota</taxon>
        <taxon>Neoptera</taxon>
        <taxon>Endopterygota</taxon>
        <taxon>Lepidoptera</taxon>
        <taxon>Glossata</taxon>
        <taxon>Ditrysia</taxon>
        <taxon>Noctuoidea</taxon>
        <taxon>Noctuidae</taxon>
        <taxon>Amphipyrinae</taxon>
        <taxon>Spodoptera</taxon>
    </lineage>
</organism>
<comment type="caution">
    <text evidence="2">The sequence shown here is derived from an EMBL/GenBank/DDBJ whole genome shotgun (WGS) entry which is preliminary data.</text>
</comment>
<gene>
    <name evidence="2" type="ORF">HF086_007605</name>
</gene>
<accession>A0A922MTJ6</accession>
<sequence length="255" mass="28452">MTTINDIAETQRIAIASLNQRMADFEAHLKASSPGADLSGLTKDFSTFKEHVWNVFTVLQNQIAEFSQSIDVIEMRHRKKFLLLGGVQEETDERPTDVVVSILQKHLGLPDIAPSSLQVCHRMGSASEGRPRPILIRFLDSAYKNQVWNTKTKLKGTSYVLSEFLTRRRQSAFSAARKLFGVNNVWTMDGSINIKLPDGKRRRVYSSEEVLALGTEHGRSMNGPEVRQTAKVGSKGTETSTAPAASRSRRNAHKK</sequence>
<protein>
    <submittedName>
        <fullName evidence="2">Uncharacterized protein</fullName>
    </submittedName>
</protein>
<dbReference type="Gene3D" id="3.30.70.1820">
    <property type="entry name" value="L1 transposable element, RRM domain"/>
    <property type="match status" value="1"/>
</dbReference>
<evidence type="ECO:0000313" key="3">
    <source>
        <dbReference type="Proteomes" id="UP000814243"/>
    </source>
</evidence>
<dbReference type="Proteomes" id="UP000814243">
    <property type="component" value="Unassembled WGS sequence"/>
</dbReference>
<feature type="region of interest" description="Disordered" evidence="1">
    <location>
        <begin position="215"/>
        <end position="255"/>
    </location>
</feature>
<proteinExistence type="predicted"/>
<name>A0A922MTJ6_SPOEX</name>
<dbReference type="EMBL" id="JACEFF010000189">
    <property type="protein sequence ID" value="KAH9642473.1"/>
    <property type="molecule type" value="Genomic_DNA"/>
</dbReference>
<evidence type="ECO:0000313" key="2">
    <source>
        <dbReference type="EMBL" id="KAH9642473.1"/>
    </source>
</evidence>